<name>A0ACC2HTW3_9PLEO</name>
<comment type="caution">
    <text evidence="1">The sequence shown here is derived from an EMBL/GenBank/DDBJ whole genome shotgun (WGS) entry which is preliminary data.</text>
</comment>
<dbReference type="EMBL" id="JAPHNI010001232">
    <property type="protein sequence ID" value="KAJ8106229.1"/>
    <property type="molecule type" value="Genomic_DNA"/>
</dbReference>
<gene>
    <name evidence="1" type="ORF">OPT61_g9677</name>
</gene>
<keyword evidence="2" id="KW-1185">Reference proteome</keyword>
<dbReference type="Proteomes" id="UP001153331">
    <property type="component" value="Unassembled WGS sequence"/>
</dbReference>
<accession>A0ACC2HTW3</accession>
<reference evidence="1" key="1">
    <citation type="submission" date="2022-11" db="EMBL/GenBank/DDBJ databases">
        <title>Genome Sequence of Boeremia exigua.</title>
        <authorList>
            <person name="Buettner E."/>
        </authorList>
    </citation>
    <scope>NUCLEOTIDE SEQUENCE</scope>
    <source>
        <strain evidence="1">CU02</strain>
    </source>
</reference>
<protein>
    <submittedName>
        <fullName evidence="1">Uncharacterized protein</fullName>
    </submittedName>
</protein>
<evidence type="ECO:0000313" key="1">
    <source>
        <dbReference type="EMBL" id="KAJ8106229.1"/>
    </source>
</evidence>
<proteinExistence type="predicted"/>
<evidence type="ECO:0000313" key="2">
    <source>
        <dbReference type="Proteomes" id="UP001153331"/>
    </source>
</evidence>
<organism evidence="1 2">
    <name type="scientific">Boeremia exigua</name>
    <dbReference type="NCBI Taxonomy" id="749465"/>
    <lineage>
        <taxon>Eukaryota</taxon>
        <taxon>Fungi</taxon>
        <taxon>Dikarya</taxon>
        <taxon>Ascomycota</taxon>
        <taxon>Pezizomycotina</taxon>
        <taxon>Dothideomycetes</taxon>
        <taxon>Pleosporomycetidae</taxon>
        <taxon>Pleosporales</taxon>
        <taxon>Pleosporineae</taxon>
        <taxon>Didymellaceae</taxon>
        <taxon>Boeremia</taxon>
    </lineage>
</organism>
<sequence length="333" mass="37260">MSLHTRGPQRLASISARRTVGQWQSARYYASATANDPEWFQQVRAELLRRKPQQYREVLDTLHHKQLDATVAGFQTRGPREDTLPDQVALAHVLTRFNAREPLSTLLPDGTDPLHSPGEPWVRRMWAGGAVKIKPDLDPQAKSPFRLFSRVACVEHIKDVRLQGSGDEAKIFVTIERRFALERKVKDAARSQAESGVDEEWGDALLKEERNLVFLKPKTAAELKAIKGGETLVPRYLKCTRVPRFRSSLTRSSTVRPGCLTRLDANTCAPLSILGAYVQRPPTPPRSRIRPDCRRPPQPACAWAAHAHADASAAGPASRQGTERPPVREDRVD</sequence>